<dbReference type="PANTHER" id="PTHR43390">
    <property type="entry name" value="SIGNAL PEPTIDASE I"/>
    <property type="match status" value="1"/>
</dbReference>
<dbReference type="GO" id="GO:0004252">
    <property type="term" value="F:serine-type endopeptidase activity"/>
    <property type="evidence" value="ECO:0007669"/>
    <property type="project" value="InterPro"/>
</dbReference>
<dbReference type="Gene3D" id="2.10.109.10">
    <property type="entry name" value="Umud Fragment, subunit A"/>
    <property type="match status" value="1"/>
</dbReference>
<dbReference type="InterPro" id="IPR036286">
    <property type="entry name" value="LexA/Signal_pep-like_sf"/>
</dbReference>
<dbReference type="InterPro" id="IPR019756">
    <property type="entry name" value="Pept_S26A_signal_pept_1_Ser-AS"/>
</dbReference>
<evidence type="ECO:0000313" key="12">
    <source>
        <dbReference type="Proteomes" id="UP000315636"/>
    </source>
</evidence>
<dbReference type="PROSITE" id="PS00501">
    <property type="entry name" value="SPASE_I_1"/>
    <property type="match status" value="1"/>
</dbReference>
<comment type="subcellular location">
    <subcellularLocation>
        <location evidence="2">Cell membrane</location>
        <topology evidence="2">Single-pass type II membrane protein</topology>
    </subcellularLocation>
    <subcellularLocation>
        <location evidence="9">Membrane</location>
        <topology evidence="9">Single-pass type II membrane protein</topology>
    </subcellularLocation>
</comment>
<evidence type="ECO:0000259" key="10">
    <source>
        <dbReference type="Pfam" id="PF10502"/>
    </source>
</evidence>
<keyword evidence="6 8" id="KW-0378">Hydrolase</keyword>
<evidence type="ECO:0000256" key="5">
    <source>
        <dbReference type="ARBA" id="ARBA00022670"/>
    </source>
</evidence>
<dbReference type="SUPFAM" id="SSF51306">
    <property type="entry name" value="LexA/Signal peptidase"/>
    <property type="match status" value="1"/>
</dbReference>
<dbReference type="GO" id="GO:0009003">
    <property type="term" value="F:signal peptidase activity"/>
    <property type="evidence" value="ECO:0007669"/>
    <property type="project" value="UniProtKB-EC"/>
</dbReference>
<evidence type="ECO:0000256" key="1">
    <source>
        <dbReference type="ARBA" id="ARBA00000677"/>
    </source>
</evidence>
<evidence type="ECO:0000256" key="2">
    <source>
        <dbReference type="ARBA" id="ARBA00004401"/>
    </source>
</evidence>
<sequence length="176" mass="20115">MKAIFKPLYTPWLKTILLAISAALMINQFGLALSIVNGTSMEPTLEDGDRLLINKFYFMFDDPKRGDVVTFEDPNRKGKYLVKRVVGIPGDRIEIKGGDLYRNGKYVYEPYVNTDVEDGDFGPIIVEEGKIFVMGDNRHRYASRDSRYPSVGQIPCELVEGKVEWIIWRPSLTNFL</sequence>
<keyword evidence="12" id="KW-1185">Reference proteome</keyword>
<dbReference type="Proteomes" id="UP000315636">
    <property type="component" value="Unassembled WGS sequence"/>
</dbReference>
<evidence type="ECO:0000313" key="11">
    <source>
        <dbReference type="EMBL" id="SMO76037.1"/>
    </source>
</evidence>
<dbReference type="InterPro" id="IPR019757">
    <property type="entry name" value="Pept_S26A_signal_pept_1_Lys-AS"/>
</dbReference>
<protein>
    <recommendedName>
        <fullName evidence="4 8">Signal peptidase I</fullName>
        <ecNumber evidence="4 8">3.4.21.89</ecNumber>
    </recommendedName>
</protein>
<comment type="catalytic activity">
    <reaction evidence="1 8">
        <text>Cleavage of hydrophobic, N-terminal signal or leader sequences from secreted and periplasmic proteins.</text>
        <dbReference type="EC" id="3.4.21.89"/>
    </reaction>
</comment>
<dbReference type="InterPro" id="IPR000223">
    <property type="entry name" value="Pept_S26A_signal_pept_1"/>
</dbReference>
<dbReference type="GO" id="GO:0006465">
    <property type="term" value="P:signal peptide processing"/>
    <property type="evidence" value="ECO:0007669"/>
    <property type="project" value="InterPro"/>
</dbReference>
<feature type="domain" description="Peptidase S26" evidence="10">
    <location>
        <begin position="11"/>
        <end position="168"/>
    </location>
</feature>
<dbReference type="PROSITE" id="PS00760">
    <property type="entry name" value="SPASE_I_2"/>
    <property type="match status" value="1"/>
</dbReference>
<evidence type="ECO:0000256" key="3">
    <source>
        <dbReference type="ARBA" id="ARBA00009370"/>
    </source>
</evidence>
<dbReference type="EMBL" id="FXTI01000007">
    <property type="protein sequence ID" value="SMO76037.1"/>
    <property type="molecule type" value="Genomic_DNA"/>
</dbReference>
<evidence type="ECO:0000256" key="4">
    <source>
        <dbReference type="ARBA" id="ARBA00013208"/>
    </source>
</evidence>
<dbReference type="CDD" id="cd06530">
    <property type="entry name" value="S26_SPase_I"/>
    <property type="match status" value="1"/>
</dbReference>
<organism evidence="11 12">
    <name type="scientific">Melghirimyces algeriensis</name>
    <dbReference type="NCBI Taxonomy" id="910412"/>
    <lineage>
        <taxon>Bacteria</taxon>
        <taxon>Bacillati</taxon>
        <taxon>Bacillota</taxon>
        <taxon>Bacilli</taxon>
        <taxon>Bacillales</taxon>
        <taxon>Thermoactinomycetaceae</taxon>
        <taxon>Melghirimyces</taxon>
    </lineage>
</organism>
<dbReference type="PANTHER" id="PTHR43390:SF1">
    <property type="entry name" value="CHLOROPLAST PROCESSING PEPTIDASE"/>
    <property type="match status" value="1"/>
</dbReference>
<dbReference type="AlphaFoldDB" id="A0A521DWF3"/>
<feature type="active site" evidence="7">
    <location>
        <position position="40"/>
    </location>
</feature>
<dbReference type="GO" id="GO:0005886">
    <property type="term" value="C:plasma membrane"/>
    <property type="evidence" value="ECO:0007669"/>
    <property type="project" value="UniProtKB-SubCell"/>
</dbReference>
<evidence type="ECO:0000256" key="9">
    <source>
        <dbReference type="RuleBase" id="RU362042"/>
    </source>
</evidence>
<evidence type="ECO:0000256" key="8">
    <source>
        <dbReference type="RuleBase" id="RU003993"/>
    </source>
</evidence>
<dbReference type="Pfam" id="PF10502">
    <property type="entry name" value="Peptidase_S26"/>
    <property type="match status" value="1"/>
</dbReference>
<dbReference type="EC" id="3.4.21.89" evidence="4 8"/>
<dbReference type="OrthoDB" id="9802919at2"/>
<gene>
    <name evidence="11" type="ORF">SAMN06264849_10740</name>
</gene>
<evidence type="ECO:0000256" key="6">
    <source>
        <dbReference type="ARBA" id="ARBA00022801"/>
    </source>
</evidence>
<accession>A0A521DWF3</accession>
<keyword evidence="5 8" id="KW-0645">Protease</keyword>
<name>A0A521DWF3_9BACL</name>
<proteinExistence type="inferred from homology"/>
<dbReference type="PRINTS" id="PR00727">
    <property type="entry name" value="LEADERPTASE"/>
</dbReference>
<dbReference type="NCBIfam" id="TIGR02227">
    <property type="entry name" value="sigpep_I_bact"/>
    <property type="match status" value="1"/>
</dbReference>
<feature type="active site" evidence="7">
    <location>
        <position position="83"/>
    </location>
</feature>
<reference evidence="11 12" key="1">
    <citation type="submission" date="2017-05" db="EMBL/GenBank/DDBJ databases">
        <authorList>
            <person name="Varghese N."/>
            <person name="Submissions S."/>
        </authorList>
    </citation>
    <scope>NUCLEOTIDE SEQUENCE [LARGE SCALE GENOMIC DNA]</scope>
    <source>
        <strain evidence="11 12">DSM 45474</strain>
    </source>
</reference>
<comment type="similarity">
    <text evidence="3 9">Belongs to the peptidase S26 family.</text>
</comment>
<evidence type="ECO:0000256" key="7">
    <source>
        <dbReference type="PIRSR" id="PIRSR600223-1"/>
    </source>
</evidence>
<dbReference type="InterPro" id="IPR019533">
    <property type="entry name" value="Peptidase_S26"/>
</dbReference>
<dbReference type="RefSeq" id="WP_142505848.1">
    <property type="nucleotide sequence ID" value="NZ_FXTI01000007.1"/>
</dbReference>